<protein>
    <submittedName>
        <fullName evidence="7">BTAD domain-containing putative transcriptional regulator</fullName>
    </submittedName>
</protein>
<dbReference type="PROSITE" id="PS51755">
    <property type="entry name" value="OMPR_PHOB"/>
    <property type="match status" value="1"/>
</dbReference>
<dbReference type="InterPro" id="IPR002182">
    <property type="entry name" value="NB-ARC"/>
</dbReference>
<dbReference type="EMBL" id="CP126980">
    <property type="protein sequence ID" value="WIM94520.1"/>
    <property type="molecule type" value="Genomic_DNA"/>
</dbReference>
<proteinExistence type="inferred from homology"/>
<accession>A0ABY8WC71</accession>
<organism evidence="7 8">
    <name type="scientific">Actinoplanes oblitus</name>
    <dbReference type="NCBI Taxonomy" id="3040509"/>
    <lineage>
        <taxon>Bacteria</taxon>
        <taxon>Bacillati</taxon>
        <taxon>Actinomycetota</taxon>
        <taxon>Actinomycetes</taxon>
        <taxon>Micromonosporales</taxon>
        <taxon>Micromonosporaceae</taxon>
        <taxon>Actinoplanes</taxon>
    </lineage>
</organism>
<dbReference type="PRINTS" id="PR00364">
    <property type="entry name" value="DISEASERSIST"/>
</dbReference>
<dbReference type="CDD" id="cd15831">
    <property type="entry name" value="BTAD"/>
    <property type="match status" value="1"/>
</dbReference>
<keyword evidence="4" id="KW-0804">Transcription</keyword>
<evidence type="ECO:0000256" key="3">
    <source>
        <dbReference type="ARBA" id="ARBA00023125"/>
    </source>
</evidence>
<dbReference type="PANTHER" id="PTHR35807">
    <property type="entry name" value="TRANSCRIPTIONAL REGULATOR REDD-RELATED"/>
    <property type="match status" value="1"/>
</dbReference>
<feature type="DNA-binding region" description="OmpR/PhoB-type" evidence="5">
    <location>
        <begin position="1"/>
        <end position="93"/>
    </location>
</feature>
<dbReference type="Gene3D" id="1.25.40.10">
    <property type="entry name" value="Tetratricopeptide repeat domain"/>
    <property type="match status" value="1"/>
</dbReference>
<dbReference type="InterPro" id="IPR011990">
    <property type="entry name" value="TPR-like_helical_dom_sf"/>
</dbReference>
<dbReference type="Pfam" id="PF00931">
    <property type="entry name" value="NB-ARC"/>
    <property type="match status" value="1"/>
</dbReference>
<dbReference type="InterPro" id="IPR036388">
    <property type="entry name" value="WH-like_DNA-bd_sf"/>
</dbReference>
<dbReference type="PANTHER" id="PTHR35807:SF1">
    <property type="entry name" value="TRANSCRIPTIONAL REGULATOR REDD"/>
    <property type="match status" value="1"/>
</dbReference>
<feature type="domain" description="OmpR/PhoB-type" evidence="6">
    <location>
        <begin position="1"/>
        <end position="93"/>
    </location>
</feature>
<dbReference type="Pfam" id="PF00486">
    <property type="entry name" value="Trans_reg_C"/>
    <property type="match status" value="1"/>
</dbReference>
<dbReference type="InterPro" id="IPR001867">
    <property type="entry name" value="OmpR/PhoB-type_DNA-bd"/>
</dbReference>
<sequence length="609" mass="64826">MRFLTLGPLSISDEKAYPISAAKHRGLLAILLINVNRAVTVAHLVDELWPDDPPVTAQNLVRQYVSHLRRFLTDALGDTVALQTHAAGYMLVVDRSTLDVAEFERLGHAARTELAAGRPDEAKSLIGAALRLWRGQAYSDVPDGPSVTAERVRLEELYAGMLELEAESDLAAGRVSQSISELTSLTVRFPLHERLYVLLMRALTRAGRKADALAVYRDARAVLVGEVGLEPGPELRRAEQEVFDERPAADTAPAGPLTVQPAVVPAQLPAPLPDFVGRTDLIGAVTGTVEAGLRAENAPVIVLSGLGGVGKTALAVRLGHQLRESFPDGQIFLRLTGAHREPVDPAGALGRLLEVLGCPPADQPAGLWGRQDRFRSILATRRILLILDDAADADQVGKLLPGRTPGAVMVTSRGGMAELDGAHHIRIPAFGPGEALSLLGRLAGPNRTGAEPTAARAIADACGHLPLAVRVAGLLAAMSPGLALRHLEQRLSGGAALDELVLGNLDVKQVVGAAYDQLRPGDRQVLRQLACDTADGTGRPAPTSGWRHAVDRLVDSGMLEMVPAGHTGFGFRCPELLRRYVQRCTEPSMRYTSGVPAPAAAPTRLRMAV</sequence>
<comment type="similarity">
    <text evidence="1">Belongs to the AfsR/DnrI/RedD regulatory family.</text>
</comment>
<evidence type="ECO:0000313" key="7">
    <source>
        <dbReference type="EMBL" id="WIM94520.1"/>
    </source>
</evidence>
<dbReference type="InterPro" id="IPR027417">
    <property type="entry name" value="P-loop_NTPase"/>
</dbReference>
<dbReference type="RefSeq" id="WP_284915736.1">
    <property type="nucleotide sequence ID" value="NZ_CP126980.1"/>
</dbReference>
<reference evidence="7 8" key="1">
    <citation type="submission" date="2023-06" db="EMBL/GenBank/DDBJ databases">
        <authorList>
            <person name="Yushchuk O."/>
            <person name="Binda E."/>
            <person name="Ruckert-Reed C."/>
            <person name="Fedorenko V."/>
            <person name="Kalinowski J."/>
            <person name="Marinelli F."/>
        </authorList>
    </citation>
    <scope>NUCLEOTIDE SEQUENCE [LARGE SCALE GENOMIC DNA]</scope>
    <source>
        <strain evidence="7 8">NRRL 3884</strain>
    </source>
</reference>
<evidence type="ECO:0000313" key="8">
    <source>
        <dbReference type="Proteomes" id="UP001240150"/>
    </source>
</evidence>
<dbReference type="SMART" id="SM01043">
    <property type="entry name" value="BTAD"/>
    <property type="match status" value="1"/>
</dbReference>
<dbReference type="SUPFAM" id="SSF46894">
    <property type="entry name" value="C-terminal effector domain of the bipartite response regulators"/>
    <property type="match status" value="1"/>
</dbReference>
<evidence type="ECO:0000256" key="4">
    <source>
        <dbReference type="ARBA" id="ARBA00023163"/>
    </source>
</evidence>
<dbReference type="SUPFAM" id="SSF52540">
    <property type="entry name" value="P-loop containing nucleoside triphosphate hydrolases"/>
    <property type="match status" value="1"/>
</dbReference>
<keyword evidence="2" id="KW-0805">Transcription regulation</keyword>
<dbReference type="InterPro" id="IPR016032">
    <property type="entry name" value="Sig_transdc_resp-reg_C-effctor"/>
</dbReference>
<evidence type="ECO:0000256" key="1">
    <source>
        <dbReference type="ARBA" id="ARBA00005820"/>
    </source>
</evidence>
<keyword evidence="8" id="KW-1185">Reference proteome</keyword>
<dbReference type="Gene3D" id="1.10.10.10">
    <property type="entry name" value="Winged helix-like DNA-binding domain superfamily/Winged helix DNA-binding domain"/>
    <property type="match status" value="1"/>
</dbReference>
<dbReference type="SMART" id="SM00862">
    <property type="entry name" value="Trans_reg_C"/>
    <property type="match status" value="1"/>
</dbReference>
<dbReference type="Pfam" id="PF03704">
    <property type="entry name" value="BTAD"/>
    <property type="match status" value="1"/>
</dbReference>
<dbReference type="Gene3D" id="3.40.50.300">
    <property type="entry name" value="P-loop containing nucleotide triphosphate hydrolases"/>
    <property type="match status" value="1"/>
</dbReference>
<dbReference type="InterPro" id="IPR051677">
    <property type="entry name" value="AfsR-DnrI-RedD_regulator"/>
</dbReference>
<evidence type="ECO:0000259" key="6">
    <source>
        <dbReference type="PROSITE" id="PS51755"/>
    </source>
</evidence>
<dbReference type="SUPFAM" id="SSF48452">
    <property type="entry name" value="TPR-like"/>
    <property type="match status" value="1"/>
</dbReference>
<evidence type="ECO:0000256" key="2">
    <source>
        <dbReference type="ARBA" id="ARBA00023015"/>
    </source>
</evidence>
<gene>
    <name evidence="7" type="ORF">ACTOB_006546</name>
</gene>
<dbReference type="InterPro" id="IPR005158">
    <property type="entry name" value="BTAD"/>
</dbReference>
<dbReference type="Proteomes" id="UP001240150">
    <property type="component" value="Chromosome"/>
</dbReference>
<name>A0ABY8WC71_9ACTN</name>
<keyword evidence="3 5" id="KW-0238">DNA-binding</keyword>
<evidence type="ECO:0000256" key="5">
    <source>
        <dbReference type="PROSITE-ProRule" id="PRU01091"/>
    </source>
</evidence>